<protein>
    <submittedName>
        <fullName evidence="1">Uncharacterized protein</fullName>
    </submittedName>
</protein>
<name>A0A1A6FW80_NEOLE</name>
<evidence type="ECO:0000313" key="2">
    <source>
        <dbReference type="Proteomes" id="UP000092124"/>
    </source>
</evidence>
<dbReference type="AlphaFoldDB" id="A0A1A6FW80"/>
<evidence type="ECO:0000313" key="1">
    <source>
        <dbReference type="EMBL" id="OBS57417.1"/>
    </source>
</evidence>
<feature type="non-terminal residue" evidence="1">
    <location>
        <position position="80"/>
    </location>
</feature>
<keyword evidence="2" id="KW-1185">Reference proteome</keyword>
<proteinExistence type="predicted"/>
<gene>
    <name evidence="1" type="ORF">A6R68_11458</name>
</gene>
<accession>A0A1A6FW80</accession>
<reference evidence="1 2" key="1">
    <citation type="submission" date="2016-06" db="EMBL/GenBank/DDBJ databases">
        <title>The Draft Genome Sequence and Annotation of the Desert Woodrat Neotoma lepida.</title>
        <authorList>
            <person name="Campbell M."/>
            <person name="Oakeson K.F."/>
            <person name="Yandell M."/>
            <person name="Halpert J.R."/>
            <person name="Dearing D."/>
        </authorList>
    </citation>
    <scope>NUCLEOTIDE SEQUENCE [LARGE SCALE GENOMIC DNA]</scope>
    <source>
        <strain evidence="1">417</strain>
        <tissue evidence="1">Liver</tissue>
    </source>
</reference>
<dbReference type="Proteomes" id="UP000092124">
    <property type="component" value="Unassembled WGS sequence"/>
</dbReference>
<dbReference type="EMBL" id="LZPO01117104">
    <property type="protein sequence ID" value="OBS57417.1"/>
    <property type="molecule type" value="Genomic_DNA"/>
</dbReference>
<comment type="caution">
    <text evidence="1">The sequence shown here is derived from an EMBL/GenBank/DDBJ whole genome shotgun (WGS) entry which is preliminary data.</text>
</comment>
<organism evidence="1 2">
    <name type="scientific">Neotoma lepida</name>
    <name type="common">Desert woodrat</name>
    <dbReference type="NCBI Taxonomy" id="56216"/>
    <lineage>
        <taxon>Eukaryota</taxon>
        <taxon>Metazoa</taxon>
        <taxon>Chordata</taxon>
        <taxon>Craniata</taxon>
        <taxon>Vertebrata</taxon>
        <taxon>Euteleostomi</taxon>
        <taxon>Mammalia</taxon>
        <taxon>Eutheria</taxon>
        <taxon>Euarchontoglires</taxon>
        <taxon>Glires</taxon>
        <taxon>Rodentia</taxon>
        <taxon>Myomorpha</taxon>
        <taxon>Muroidea</taxon>
        <taxon>Cricetidae</taxon>
        <taxon>Neotominae</taxon>
        <taxon>Neotoma</taxon>
    </lineage>
</organism>
<sequence length="80" mass="9375">MDRVKQFGEPSWQFLKDSIRLTYTLEWESGQGREADPHVCFSPDRVHRAHIQPHSSPMVKCMVADRDKRRHACLLKSARL</sequence>